<evidence type="ECO:0000313" key="2">
    <source>
        <dbReference type="Proteomes" id="UP000287247"/>
    </source>
</evidence>
<reference evidence="2" key="1">
    <citation type="submission" date="2017-05" db="EMBL/GenBank/DDBJ databases">
        <title>Physiological properties and genetic analysis related to exopolysaccharide production of fresh-water unicellular cyanobacterium Aphanothece sacrum, Suizenji Nori, that has been cultured as a food source in Japan.</title>
        <authorList>
            <person name="Kanesaki Y."/>
            <person name="Yoshikawa S."/>
            <person name="Ohki K."/>
        </authorList>
    </citation>
    <scope>NUCLEOTIDE SEQUENCE [LARGE SCALE GENOMIC DNA]</scope>
    <source>
        <strain evidence="2">FPU1</strain>
    </source>
</reference>
<keyword evidence="2" id="KW-1185">Reference proteome</keyword>
<accession>A0A401IE66</accession>
<evidence type="ECO:0000313" key="1">
    <source>
        <dbReference type="EMBL" id="GBF79460.1"/>
    </source>
</evidence>
<dbReference type="AlphaFoldDB" id="A0A401IE66"/>
<dbReference type="EMBL" id="BDQK01000002">
    <property type="protein sequence ID" value="GBF79460.1"/>
    <property type="molecule type" value="Genomic_DNA"/>
</dbReference>
<sequence length="227" mass="26287">MKSINYMKVDPKFIIILISLILQPINPSFAQGRLDRPTFFRDGQMIMDQEIQRLQQDQQQPSTTVEHPSQLLTIDQGQLIWQKYLFRDGGFSVWMPQGIQSQETVKLNLGTSELSFEVFATQPQIYRFVAAYSEPLNPSQLGDPNQLLLSIKNGIIQETKFTLLTENNITWQQYFGKELTMKQNNELISFHLYLINQRIYILAAGQKNTETISANILSFFDSFRLLN</sequence>
<organism evidence="1 2">
    <name type="scientific">Aphanothece sacrum FPU1</name>
    <dbReference type="NCBI Taxonomy" id="1920663"/>
    <lineage>
        <taxon>Bacteria</taxon>
        <taxon>Bacillati</taxon>
        <taxon>Cyanobacteriota</taxon>
        <taxon>Cyanophyceae</taxon>
        <taxon>Oscillatoriophycideae</taxon>
        <taxon>Chroococcales</taxon>
        <taxon>Aphanothecaceae</taxon>
        <taxon>Aphanothece</taxon>
    </lineage>
</organism>
<comment type="caution">
    <text evidence="1">The sequence shown here is derived from an EMBL/GenBank/DDBJ whole genome shotgun (WGS) entry which is preliminary data.</text>
</comment>
<protein>
    <submittedName>
        <fullName evidence="1">Uncharacterized protein</fullName>
    </submittedName>
</protein>
<proteinExistence type="predicted"/>
<name>A0A401IE66_APHSA</name>
<dbReference type="RefSeq" id="WP_227873563.1">
    <property type="nucleotide sequence ID" value="NZ_BDQK01000002.1"/>
</dbReference>
<dbReference type="Proteomes" id="UP000287247">
    <property type="component" value="Unassembled WGS sequence"/>
</dbReference>
<gene>
    <name evidence="1" type="ORF">AsFPU1_0855</name>
</gene>